<dbReference type="PROSITE" id="PS50175">
    <property type="entry name" value="ASP_PROT_RETROV"/>
    <property type="match status" value="1"/>
</dbReference>
<sequence length="2429" mass="277533">MTAASPSYLVLPGFPPESGDSFTITVFCIKFKTHGEYTKQVEYSAIDEETYQKCRSATALLQSSIRQIKEARANLQELYNEVRDEYKNCKNKSERKDLMIEIEQIEEESQLQSAIAEANDLTFMLTARLDETKNMRENMEIKLGYMSLKPQRDNNVNNEENEEGDGEIDNTNENCVRDTTMPSCSQDTSNSASTCNSGTAKRTLRSIKPPQATLPKFYGNSDDFPEYWAVFEALVHNSEELDIMEKILLLKESLKGRAQTAIKGIKLIPENYNWLIKTLQENYSNHQSNRSQIVKKLVSMSVANNSADICSATFDQIRMLTYQMISAGYHVGKTCDPMWCETILSKFPEDIIKSVLVASQSQDRQTVDDLMNLLKIEITAKVYVESRLGHKHINKAIPSKTNHDNLRTNRNCLFCHKDNHVSMQCRTVTDQSIRRKMLKEQNRCWKCCSPNHSSFDCQRSDCLKCGQKHHMSLCFKTEQLSQNNSSKPKFVRVGQNQQRQHSWQNREENNRNIPQRLKPINTQVSVEPPQIKENSIQHSQTSKQLILMTAEGNIWDARKQTYEKVLFFFDSGAQKTVIEENLAQQLGLPKNTTEICTMSGIGGHIECFESHKVPVKLGTAFGGEICMTIQTKPVITNGFPSVKLNTEDIEFLKTNTICLANSKLRGEHQNPHILVGLDYYHDLVTDPANGIRTPSGFHIAKTVFGPTIYGRGISKVSETANTVCHSLTISENTEQELLQKMFELDGLGIMPEETQGDEKVQRCFEEYSKLISFENNIITAPFPLKENVIQLENNYSVAIRRLESLQNILLCNPEQKQWYCDLVNKYVSEGIVENFDTADRYAAGIYYMPHRGVWKPQKMVPLGIVFDASSKRRGHLSLNDVIRKGESFVNRIHDILTSSRFTKIVLMCDIESAFTQIRLVDAHKDLCRFLWLRNVNHPPTKDNVKYRFRRLPFGVTACPSILNMAILSYLESQNSGLSTEIAKNLYVDNILLQAKSVPEAVRKYKESKYLFSKIGMNLREYISNSEEVNSRIPYSDKLQSGSMKILGVDYNTITDNFTVRTKFVHNKKLTKGDVVSQTNSIYDPIGLTGPLMVKLKSMMREIFDSKVDWKTPLDQKICDEWYKLCKEVDLATLSIPRYVLSPRVADRGLTADQKRPCACPETQVDSGDGLPASAVPGLTHKIIVSRTSVRPKACNQLTGRCKGGGLESPPTNKLHMSTLGERKFSQKPMGLEACNLPVGFKFHAKNSNRKESPDSGRKPGTVAPGRTGLQESCRLPKRKRTRMTICTYNARTLASEATIEDLMVQAKKIKYDVIGLTETRRRHSLNAVFETGEELFLGTCDNRGVGGVGVLVNTSMAQNIDSFEQLTTRIGRLRMRRCGPTPALTIFVAYAPTSSYEEEEVEAFYMDLEKFYREDHAFYKVIIGDFNAKVGPRRTPEELHIGTHGLQWNDQGERLSEFIMTTKTIHGNSQFQKPSSLRWTWESPGGGYRNEIDHIIVNKRFCLTDVAVVPKFYTGSDHRLLRGRFSFTRRAEKAAKFSKRNPRTTINWDLFATLAGFWEDSAMDNIDEEYDRLVKHLHDCAKKAESIKTTKRRLSLETLELIRQRGAARAAGNQELTSELARLCREAIKKDLKERRAEVLAEAAEAGKSIRYARRDFASRKTKMTALRNPKGTTIASRRGMEKIIYDFYSDLFDSRAHLPPHHLREDGHVIPAVLPSEIRHAIMSVRNRTAAGPDRIKPEHLKNLPPVLINTLARIFTRYLSECKVPKQWKTSKTVLLYKKGDPHDIGNYRPICLLSVIYKLFTRVILNRIEKVLDEGQPCEQAGFRKGFSTIDHIHTVSRLIEVSREYKMPLCLTFIDLKKAFDSVETEAVVEALDNQGVPTQYIKVLRELYSNFTTGISPFYKNIIIDVKRGVRQGDTISPKIFTATLENAMRKLEWDDMGVKIDGRQLHHLRFADDIVLITPSISQAERMLTEFAETCGCIGLELNLQKTMFMRNGWISDAPFTLNGTNISECTSYVYLGRELNMMNDLAPELGRRRRAAWGAYKSIEDVVKKTKNTRLRAHLFNTTVLPALTYASETWALRKQEENAVSVIERAIERVMLGVSRFKQVRDGIRSSLLRQRSKIRDAAAFAKESKIRWAGHVMRFNDNRWTRAVSDWIPRDIKRNTGRPPTRWSDFFTKSFKENYDALRVPRERRNHWATLARDRDKWKNYWRPLDRFEDQRESSEIAWYWIKSSKKVPVFVANQRAKILSIKQQLDNRGATVKFFHVSTENNLADAGTRGLTAQEIIENDWIKGPRWLENHCSGWPIKSINTLSDVHENDEIETMVTTTLKVTTSENKQQEQLIDLKRFSKIDNVLRVLAKTAKTMKNWVAKTNQNRSSPIKVSEVDKFDNVFEITASDMVNAERLLISHEHRSINLDALKKAIS</sequence>
<dbReference type="InterPro" id="IPR036691">
    <property type="entry name" value="Endo/exonu/phosph_ase_sf"/>
</dbReference>
<dbReference type="CDD" id="cd01650">
    <property type="entry name" value="RT_nLTR_like"/>
    <property type="match status" value="1"/>
</dbReference>
<comment type="caution">
    <text evidence="6">The sequence shown here is derived from an EMBL/GenBank/DDBJ whole genome shotgun (WGS) entry which is preliminary data.</text>
</comment>
<dbReference type="Pfam" id="PF03372">
    <property type="entry name" value="Exo_endo_phos"/>
    <property type="match status" value="1"/>
</dbReference>
<dbReference type="Pfam" id="PF05380">
    <property type="entry name" value="Peptidase_A17"/>
    <property type="match status" value="1"/>
</dbReference>
<dbReference type="SUPFAM" id="SSF56219">
    <property type="entry name" value="DNase I-like"/>
    <property type="match status" value="1"/>
</dbReference>
<accession>A0ABR1EJM5</accession>
<organism evidence="6 7">
    <name type="scientific">Necator americanus</name>
    <name type="common">Human hookworm</name>
    <dbReference type="NCBI Taxonomy" id="51031"/>
    <lineage>
        <taxon>Eukaryota</taxon>
        <taxon>Metazoa</taxon>
        <taxon>Ecdysozoa</taxon>
        <taxon>Nematoda</taxon>
        <taxon>Chromadorea</taxon>
        <taxon>Rhabditida</taxon>
        <taxon>Rhabditina</taxon>
        <taxon>Rhabditomorpha</taxon>
        <taxon>Strongyloidea</taxon>
        <taxon>Ancylostomatidae</taxon>
        <taxon>Bunostominae</taxon>
        <taxon>Necator</taxon>
    </lineage>
</organism>
<feature type="domain" description="Peptidase A2" evidence="4">
    <location>
        <begin position="565"/>
        <end position="649"/>
    </location>
</feature>
<dbReference type="PANTHER" id="PTHR47331">
    <property type="entry name" value="PHD-TYPE DOMAIN-CONTAINING PROTEIN"/>
    <property type="match status" value="1"/>
</dbReference>
<feature type="domain" description="Reverse transcriptase" evidence="5">
    <location>
        <begin position="1759"/>
        <end position="2013"/>
    </location>
</feature>
<evidence type="ECO:0000313" key="6">
    <source>
        <dbReference type="EMBL" id="KAK6762555.1"/>
    </source>
</evidence>
<dbReference type="InterPro" id="IPR043502">
    <property type="entry name" value="DNA/RNA_pol_sf"/>
</dbReference>
<feature type="compositionally biased region" description="Basic and acidic residues" evidence="3">
    <location>
        <begin position="1248"/>
        <end position="1257"/>
    </location>
</feature>
<gene>
    <name evidence="6" type="primary">Necator_chrX.g23490</name>
    <name evidence="6" type="ORF">RB195_023326</name>
</gene>
<protein>
    <recommendedName>
        <fullName evidence="8">Reverse transcriptase domain-containing protein</fullName>
    </recommendedName>
</protein>
<dbReference type="Pfam" id="PF00078">
    <property type="entry name" value="RVT_1"/>
    <property type="match status" value="1"/>
</dbReference>
<evidence type="ECO:0000256" key="3">
    <source>
        <dbReference type="SAM" id="MobiDB-lite"/>
    </source>
</evidence>
<keyword evidence="2" id="KW-0175">Coiled coil</keyword>
<feature type="coiled-coil region" evidence="2">
    <location>
        <begin position="61"/>
        <end position="95"/>
    </location>
</feature>
<keyword evidence="7" id="KW-1185">Reference proteome</keyword>
<evidence type="ECO:0000256" key="1">
    <source>
        <dbReference type="ARBA" id="ARBA00022801"/>
    </source>
</evidence>
<dbReference type="InterPro" id="IPR043128">
    <property type="entry name" value="Rev_trsase/Diguanyl_cyclase"/>
</dbReference>
<reference evidence="6 7" key="1">
    <citation type="submission" date="2023-08" db="EMBL/GenBank/DDBJ databases">
        <title>A Necator americanus chromosomal reference genome.</title>
        <authorList>
            <person name="Ilik V."/>
            <person name="Petrzelkova K.J."/>
            <person name="Pardy F."/>
            <person name="Fuh T."/>
            <person name="Niatou-Singa F.S."/>
            <person name="Gouil Q."/>
            <person name="Baker L."/>
            <person name="Ritchie M.E."/>
            <person name="Jex A.R."/>
            <person name="Gazzola D."/>
            <person name="Li H."/>
            <person name="Toshio Fujiwara R."/>
            <person name="Zhan B."/>
            <person name="Aroian R.V."/>
            <person name="Pafco B."/>
            <person name="Schwarz E.M."/>
        </authorList>
    </citation>
    <scope>NUCLEOTIDE SEQUENCE [LARGE SCALE GENOMIC DNA]</scope>
    <source>
        <strain evidence="6 7">Aroian</strain>
        <tissue evidence="6">Whole animal</tissue>
    </source>
</reference>
<dbReference type="Gene3D" id="2.40.70.10">
    <property type="entry name" value="Acid Proteases"/>
    <property type="match status" value="1"/>
</dbReference>
<dbReference type="Pfam" id="PF03564">
    <property type="entry name" value="DUF1759"/>
    <property type="match status" value="1"/>
</dbReference>
<proteinExistence type="predicted"/>
<evidence type="ECO:0008006" key="8">
    <source>
        <dbReference type="Google" id="ProtNLM"/>
    </source>
</evidence>
<dbReference type="InterPro" id="IPR000477">
    <property type="entry name" value="RT_dom"/>
</dbReference>
<dbReference type="Proteomes" id="UP001303046">
    <property type="component" value="Unassembled WGS sequence"/>
</dbReference>
<name>A0ABR1EJM5_NECAM</name>
<feature type="region of interest" description="Disordered" evidence="3">
    <location>
        <begin position="1245"/>
        <end position="1271"/>
    </location>
</feature>
<dbReference type="EMBL" id="JAVFWL010000006">
    <property type="protein sequence ID" value="KAK6762555.1"/>
    <property type="molecule type" value="Genomic_DNA"/>
</dbReference>
<dbReference type="InterPro" id="IPR021109">
    <property type="entry name" value="Peptidase_aspartic_dom_sf"/>
</dbReference>
<dbReference type="InterPro" id="IPR005312">
    <property type="entry name" value="DUF1759"/>
</dbReference>
<dbReference type="InterPro" id="IPR008042">
    <property type="entry name" value="Retrotrans_Pao"/>
</dbReference>
<evidence type="ECO:0000256" key="2">
    <source>
        <dbReference type="SAM" id="Coils"/>
    </source>
</evidence>
<dbReference type="InterPro" id="IPR001995">
    <property type="entry name" value="Peptidase_A2_cat"/>
</dbReference>
<dbReference type="PANTHER" id="PTHR47331:SF5">
    <property type="entry name" value="RIBONUCLEASE H"/>
    <property type="match status" value="1"/>
</dbReference>
<feature type="compositionally biased region" description="Acidic residues" evidence="3">
    <location>
        <begin position="159"/>
        <end position="170"/>
    </location>
</feature>
<dbReference type="SUPFAM" id="SSF50630">
    <property type="entry name" value="Acid proteases"/>
    <property type="match status" value="1"/>
</dbReference>
<feature type="region of interest" description="Disordered" evidence="3">
    <location>
        <begin position="180"/>
        <end position="199"/>
    </location>
</feature>
<dbReference type="PROSITE" id="PS50878">
    <property type="entry name" value="RT_POL"/>
    <property type="match status" value="1"/>
</dbReference>
<keyword evidence="1" id="KW-0378">Hydrolase</keyword>
<dbReference type="SUPFAM" id="SSF56672">
    <property type="entry name" value="DNA/RNA polymerases"/>
    <property type="match status" value="2"/>
</dbReference>
<evidence type="ECO:0000313" key="7">
    <source>
        <dbReference type="Proteomes" id="UP001303046"/>
    </source>
</evidence>
<evidence type="ECO:0000259" key="4">
    <source>
        <dbReference type="PROSITE" id="PS50175"/>
    </source>
</evidence>
<feature type="region of interest" description="Disordered" evidence="3">
    <location>
        <begin position="150"/>
        <end position="174"/>
    </location>
</feature>
<dbReference type="Gene3D" id="3.60.10.10">
    <property type="entry name" value="Endonuclease/exonuclease/phosphatase"/>
    <property type="match status" value="1"/>
</dbReference>
<evidence type="ECO:0000259" key="5">
    <source>
        <dbReference type="PROSITE" id="PS50878"/>
    </source>
</evidence>
<dbReference type="InterPro" id="IPR005135">
    <property type="entry name" value="Endo/exonuclease/phosphatase"/>
</dbReference>
<dbReference type="Gene3D" id="3.30.70.270">
    <property type="match status" value="1"/>
</dbReference>